<sequence length="58" mass="6321">MPGQLPISGSRERATGGEKKDRGNLAQTGESLLAPLAHTLREGIADNFHCVLHWKVQK</sequence>
<reference evidence="3" key="1">
    <citation type="submission" date="2013-09" db="EMBL/GenBank/DDBJ databases">
        <title>Corchorus olitorius genome sequencing.</title>
        <authorList>
            <person name="Alam M."/>
            <person name="Haque M.S."/>
            <person name="Islam M.S."/>
            <person name="Emdad E.M."/>
            <person name="Islam M.M."/>
            <person name="Ahmed B."/>
            <person name="Halim A."/>
            <person name="Hossen Q.M.M."/>
            <person name="Hossain M.Z."/>
            <person name="Ahmed R."/>
            <person name="Khan M.M."/>
            <person name="Islam R."/>
            <person name="Rashid M.M."/>
            <person name="Khan S.A."/>
            <person name="Rahman M.S."/>
            <person name="Alam M."/>
            <person name="Yahiya A.S."/>
            <person name="Khan M.S."/>
            <person name="Azam M.S."/>
            <person name="Haque T."/>
            <person name="Lashkar M.Z.H."/>
            <person name="Akhand A.I."/>
            <person name="Morshed G."/>
            <person name="Roy S."/>
            <person name="Uddin K.S."/>
            <person name="Rabeya T."/>
            <person name="Hossain A.S."/>
            <person name="Chowdhury A."/>
            <person name="Snigdha A.R."/>
            <person name="Mortoza M.S."/>
            <person name="Matin S.A."/>
            <person name="Hoque S.M.E."/>
            <person name="Islam M.K."/>
            <person name="Roy D.K."/>
            <person name="Haider R."/>
            <person name="Moosa M.M."/>
            <person name="Elias S.M."/>
            <person name="Hasan A.M."/>
            <person name="Jahan S."/>
            <person name="Shafiuddin M."/>
            <person name="Mahmood N."/>
            <person name="Shommy N.S."/>
        </authorList>
    </citation>
    <scope>NUCLEOTIDE SEQUENCE [LARGE SCALE GENOMIC DNA]</scope>
    <source>
        <strain evidence="3">cv. O-4</strain>
    </source>
</reference>
<evidence type="ECO:0000313" key="2">
    <source>
        <dbReference type="EMBL" id="OMP13436.1"/>
    </source>
</evidence>
<dbReference type="EMBL" id="AWUE01004301">
    <property type="protein sequence ID" value="OMP13436.1"/>
    <property type="molecule type" value="Genomic_DNA"/>
</dbReference>
<organism evidence="2 3">
    <name type="scientific">Corchorus olitorius</name>
    <dbReference type="NCBI Taxonomy" id="93759"/>
    <lineage>
        <taxon>Eukaryota</taxon>
        <taxon>Viridiplantae</taxon>
        <taxon>Streptophyta</taxon>
        <taxon>Embryophyta</taxon>
        <taxon>Tracheophyta</taxon>
        <taxon>Spermatophyta</taxon>
        <taxon>Magnoliopsida</taxon>
        <taxon>eudicotyledons</taxon>
        <taxon>Gunneridae</taxon>
        <taxon>Pentapetalae</taxon>
        <taxon>rosids</taxon>
        <taxon>malvids</taxon>
        <taxon>Malvales</taxon>
        <taxon>Malvaceae</taxon>
        <taxon>Grewioideae</taxon>
        <taxon>Apeibeae</taxon>
        <taxon>Corchorus</taxon>
    </lineage>
</organism>
<protein>
    <submittedName>
        <fullName evidence="2">Uncharacterized protein</fullName>
    </submittedName>
</protein>
<evidence type="ECO:0000313" key="3">
    <source>
        <dbReference type="Proteomes" id="UP000187203"/>
    </source>
</evidence>
<proteinExistence type="predicted"/>
<dbReference type="Proteomes" id="UP000187203">
    <property type="component" value="Unassembled WGS sequence"/>
</dbReference>
<keyword evidence="3" id="KW-1185">Reference proteome</keyword>
<feature type="compositionally biased region" description="Basic and acidic residues" evidence="1">
    <location>
        <begin position="10"/>
        <end position="23"/>
    </location>
</feature>
<accession>A0A1R3L270</accession>
<feature type="region of interest" description="Disordered" evidence="1">
    <location>
        <begin position="1"/>
        <end position="28"/>
    </location>
</feature>
<comment type="caution">
    <text evidence="2">The sequence shown here is derived from an EMBL/GenBank/DDBJ whole genome shotgun (WGS) entry which is preliminary data.</text>
</comment>
<dbReference type="AlphaFoldDB" id="A0A1R3L270"/>
<name>A0A1R3L270_9ROSI</name>
<gene>
    <name evidence="2" type="ORF">COLO4_01694</name>
</gene>
<evidence type="ECO:0000256" key="1">
    <source>
        <dbReference type="SAM" id="MobiDB-lite"/>
    </source>
</evidence>